<dbReference type="EMBL" id="OA884252">
    <property type="protein sequence ID" value="CAD7280509.1"/>
    <property type="molecule type" value="Genomic_DNA"/>
</dbReference>
<evidence type="ECO:0000313" key="4">
    <source>
        <dbReference type="EMBL" id="CAD7280509.1"/>
    </source>
</evidence>
<dbReference type="PANTHER" id="PTHR12932">
    <property type="entry name" value="P25 ALPHA-RELATED"/>
    <property type="match status" value="1"/>
</dbReference>
<dbReference type="GO" id="GO:0005874">
    <property type="term" value="C:microtubule"/>
    <property type="evidence" value="ECO:0007669"/>
    <property type="project" value="TreeGrafter"/>
</dbReference>
<evidence type="ECO:0000256" key="2">
    <source>
        <dbReference type="ARBA" id="ARBA00069104"/>
    </source>
</evidence>
<evidence type="ECO:0000313" key="5">
    <source>
        <dbReference type="Proteomes" id="UP000678499"/>
    </source>
</evidence>
<reference evidence="4" key="1">
    <citation type="submission" date="2020-11" db="EMBL/GenBank/DDBJ databases">
        <authorList>
            <person name="Tran Van P."/>
        </authorList>
    </citation>
    <scope>NUCLEOTIDE SEQUENCE</scope>
</reference>
<dbReference type="GO" id="GO:0015631">
    <property type="term" value="F:tubulin binding"/>
    <property type="evidence" value="ECO:0007669"/>
    <property type="project" value="InterPro"/>
</dbReference>
<feature type="region of interest" description="Disordered" evidence="3">
    <location>
        <begin position="204"/>
        <end position="256"/>
    </location>
</feature>
<feature type="compositionally biased region" description="Basic and acidic residues" evidence="3">
    <location>
        <begin position="204"/>
        <end position="244"/>
    </location>
</feature>
<dbReference type="GO" id="GO:0001578">
    <property type="term" value="P:microtubule bundle formation"/>
    <property type="evidence" value="ECO:0007669"/>
    <property type="project" value="TreeGrafter"/>
</dbReference>
<proteinExistence type="inferred from homology"/>
<dbReference type="OrthoDB" id="548799at2759"/>
<dbReference type="GO" id="GO:0032273">
    <property type="term" value="P:positive regulation of protein polymerization"/>
    <property type="evidence" value="ECO:0007669"/>
    <property type="project" value="TreeGrafter"/>
</dbReference>
<comment type="similarity">
    <text evidence="1">Belongs to the TPPP family.</text>
</comment>
<dbReference type="Gene3D" id="1.10.238.10">
    <property type="entry name" value="EF-hand"/>
    <property type="match status" value="1"/>
</dbReference>
<dbReference type="Pfam" id="PF05517">
    <property type="entry name" value="p25-alpha"/>
    <property type="match status" value="1"/>
</dbReference>
<evidence type="ECO:0000256" key="3">
    <source>
        <dbReference type="SAM" id="MobiDB-lite"/>
    </source>
</evidence>
<dbReference type="GO" id="GO:0046785">
    <property type="term" value="P:microtubule polymerization"/>
    <property type="evidence" value="ECO:0007669"/>
    <property type="project" value="InterPro"/>
</dbReference>
<dbReference type="PANTHER" id="PTHR12932:SF9">
    <property type="entry name" value="TUBULIN POLYMERIZATION-PROMOTING PROTEIN HOMOLOG"/>
    <property type="match status" value="1"/>
</dbReference>
<protein>
    <recommendedName>
        <fullName evidence="2">Tubulin polymerization-promoting protein homolog</fullName>
    </recommendedName>
</protein>
<dbReference type="Proteomes" id="UP000678499">
    <property type="component" value="Unassembled WGS sequence"/>
</dbReference>
<organism evidence="4">
    <name type="scientific">Notodromas monacha</name>
    <dbReference type="NCBI Taxonomy" id="399045"/>
    <lineage>
        <taxon>Eukaryota</taxon>
        <taxon>Metazoa</taxon>
        <taxon>Ecdysozoa</taxon>
        <taxon>Arthropoda</taxon>
        <taxon>Crustacea</taxon>
        <taxon>Oligostraca</taxon>
        <taxon>Ostracoda</taxon>
        <taxon>Podocopa</taxon>
        <taxon>Podocopida</taxon>
        <taxon>Cypridocopina</taxon>
        <taxon>Cypridoidea</taxon>
        <taxon>Cyprididae</taxon>
        <taxon>Notodromas</taxon>
    </lineage>
</organism>
<dbReference type="AlphaFoldDB" id="A0A7R9BU04"/>
<dbReference type="EMBL" id="CAJPEX010002215">
    <property type="protein sequence ID" value="CAG0920661.1"/>
    <property type="molecule type" value="Genomic_DNA"/>
</dbReference>
<keyword evidence="5" id="KW-1185">Reference proteome</keyword>
<name>A0A7R9BU04_9CRUS</name>
<dbReference type="FunFam" id="1.10.238.10:FF:000266">
    <property type="entry name" value="TPPP family protein"/>
    <property type="match status" value="1"/>
</dbReference>
<gene>
    <name evidence="4" type="ORF">NMOB1V02_LOCUS8168</name>
</gene>
<evidence type="ECO:0000256" key="1">
    <source>
        <dbReference type="ARBA" id="ARBA00010994"/>
    </source>
</evidence>
<sequence length="256" mass="28242">MSPLVNAIRFSVLARCYPGHGLLVVSVEPPVTQTGARDVKSFSRSQIPPGKRAKFNTFAGEMLLIADRHGKRRKNLEDMADTGDHEETLESQFKAFSKFGDHKSDGKLITLSNSDKWMKQAGVIDKKITTTDTAIQFKKFKAMKINCADYKKFLEALATSKKVELEPIIERLKTCGLPGTTKTTAVVKSRALDRLTDTTKYTGTHKERFDDSGKGKGLAGRREEHDDSGYVTGFKREGEEEAHNNGDTTAAAAVAK</sequence>
<dbReference type="SUPFAM" id="SSF47473">
    <property type="entry name" value="EF-hand"/>
    <property type="match status" value="1"/>
</dbReference>
<dbReference type="InterPro" id="IPR011992">
    <property type="entry name" value="EF-hand-dom_pair"/>
</dbReference>
<accession>A0A7R9BU04</accession>
<dbReference type="InterPro" id="IPR008907">
    <property type="entry name" value="TPP/p25"/>
</dbReference>